<organism evidence="1">
    <name type="scientific">Desertifilum tharense IPPAS B-1220</name>
    <dbReference type="NCBI Taxonomy" id="1781255"/>
    <lineage>
        <taxon>Bacteria</taxon>
        <taxon>Bacillati</taxon>
        <taxon>Cyanobacteriota</taxon>
        <taxon>Cyanophyceae</taxon>
        <taxon>Desertifilales</taxon>
        <taxon>Desertifilaceae</taxon>
        <taxon>Desertifilum</taxon>
    </lineage>
</organism>
<reference evidence="1" key="1">
    <citation type="submission" date="2016-09" db="EMBL/GenBank/DDBJ databases">
        <title>Draft genome of thermotolerant cyanobacterium Desertifilum sp. strain IPPAS B-1220.</title>
        <authorList>
            <person name="Sinetova M.A."/>
            <person name="Bolakhan K."/>
            <person name="Zayadan B.K."/>
            <person name="Mironov K.S."/>
            <person name="Ustinova V."/>
            <person name="Kupriyanova E.V."/>
            <person name="Sidorov R.A."/>
            <person name="Skrypnik A.N."/>
            <person name="Gogoleva N.E."/>
            <person name="Gogolev Y.V."/>
            <person name="Los D.A."/>
        </authorList>
    </citation>
    <scope>NUCLEOTIDE SEQUENCE [LARGE SCALE GENOMIC DNA]</scope>
    <source>
        <strain evidence="1">IPPAS B-1220</strain>
    </source>
</reference>
<comment type="caution">
    <text evidence="1">The sequence shown here is derived from an EMBL/GenBank/DDBJ whole genome shotgun (WGS) entry which is preliminary data.</text>
</comment>
<dbReference type="OrthoDB" id="463809at2"/>
<proteinExistence type="predicted"/>
<dbReference type="EMBL" id="MJGC01000051">
    <property type="protein sequence ID" value="OEJ75367.1"/>
    <property type="molecule type" value="Genomic_DNA"/>
</dbReference>
<sequence>MLREDLKQEIDKLSEVELREIAEFVVALKQRTQTTPFWQRATPAERADDFQVWVKQLPQTGISLQNIAFDRGNIYE</sequence>
<evidence type="ECO:0008006" key="2">
    <source>
        <dbReference type="Google" id="ProtNLM"/>
    </source>
</evidence>
<dbReference type="AlphaFoldDB" id="A0A1E5QLB8"/>
<name>A0A1E5QLB8_9CYAN</name>
<accession>A0A1E5QLB8</accession>
<dbReference type="STRING" id="1781255.BH720_09585"/>
<dbReference type="RefSeq" id="WP_069966971.1">
    <property type="nucleotide sequence ID" value="NZ_CM124774.1"/>
</dbReference>
<gene>
    <name evidence="1" type="ORF">BH720_09585</name>
</gene>
<evidence type="ECO:0000313" key="1">
    <source>
        <dbReference type="EMBL" id="OEJ75367.1"/>
    </source>
</evidence>
<protein>
    <recommendedName>
        <fullName evidence="2">DUF2281 domain-containing protein</fullName>
    </recommendedName>
</protein>